<organism evidence="1">
    <name type="scientific">marine sediment metagenome</name>
    <dbReference type="NCBI Taxonomy" id="412755"/>
    <lineage>
        <taxon>unclassified sequences</taxon>
        <taxon>metagenomes</taxon>
        <taxon>ecological metagenomes</taxon>
    </lineage>
</organism>
<dbReference type="AlphaFoldDB" id="X1KGP6"/>
<gene>
    <name evidence="1" type="ORF">S06H3_14911</name>
</gene>
<protein>
    <submittedName>
        <fullName evidence="1">Uncharacterized protein</fullName>
    </submittedName>
</protein>
<dbReference type="EMBL" id="BARV01007312">
    <property type="protein sequence ID" value="GAI06212.1"/>
    <property type="molecule type" value="Genomic_DNA"/>
</dbReference>
<proteinExistence type="predicted"/>
<evidence type="ECO:0000313" key="1">
    <source>
        <dbReference type="EMBL" id="GAI06212.1"/>
    </source>
</evidence>
<accession>X1KGP6</accession>
<name>X1KGP6_9ZZZZ</name>
<sequence>MKEIPLSNGLNAKVDDEDYEWLSKYSWYAYYDPQRGKTYAAHDTPGGRRVLMHDVIMGLDTLEDQ</sequence>
<comment type="caution">
    <text evidence="1">The sequence shown here is derived from an EMBL/GenBank/DDBJ whole genome shotgun (WGS) entry which is preliminary data.</text>
</comment>
<reference evidence="1" key="1">
    <citation type="journal article" date="2014" name="Front. Microbiol.">
        <title>High frequency of phylogenetically diverse reductive dehalogenase-homologous genes in deep subseafloor sedimentary metagenomes.</title>
        <authorList>
            <person name="Kawai M."/>
            <person name="Futagami T."/>
            <person name="Toyoda A."/>
            <person name="Takaki Y."/>
            <person name="Nishi S."/>
            <person name="Hori S."/>
            <person name="Arai W."/>
            <person name="Tsubouchi T."/>
            <person name="Morono Y."/>
            <person name="Uchiyama I."/>
            <person name="Ito T."/>
            <person name="Fujiyama A."/>
            <person name="Inagaki F."/>
            <person name="Takami H."/>
        </authorList>
    </citation>
    <scope>NUCLEOTIDE SEQUENCE</scope>
    <source>
        <strain evidence="1">Expedition CK06-06</strain>
    </source>
</reference>